<dbReference type="KEGG" id="care:LT85_2518"/>
<dbReference type="Proteomes" id="UP000030302">
    <property type="component" value="Chromosome"/>
</dbReference>
<dbReference type="Gene3D" id="1.25.40.10">
    <property type="entry name" value="Tetratricopeptide repeat domain"/>
    <property type="match status" value="1"/>
</dbReference>
<evidence type="ECO:0000259" key="3">
    <source>
        <dbReference type="PROSITE" id="PS51755"/>
    </source>
</evidence>
<evidence type="ECO:0000256" key="1">
    <source>
        <dbReference type="ARBA" id="ARBA00023125"/>
    </source>
</evidence>
<dbReference type="InterPro" id="IPR011990">
    <property type="entry name" value="TPR-like_helical_dom_sf"/>
</dbReference>
<dbReference type="EMBL" id="CP009962">
    <property type="protein sequence ID" value="AIY41676.1"/>
    <property type="molecule type" value="Genomic_DNA"/>
</dbReference>
<dbReference type="PROSITE" id="PS51755">
    <property type="entry name" value="OMPR_PHOB"/>
    <property type="match status" value="1"/>
</dbReference>
<dbReference type="Pfam" id="PF00486">
    <property type="entry name" value="Trans_reg_C"/>
    <property type="match status" value="1"/>
</dbReference>
<dbReference type="RefSeq" id="WP_081992327.1">
    <property type="nucleotide sequence ID" value="NZ_CP009962.1"/>
</dbReference>
<dbReference type="OrthoDB" id="8776242at2"/>
<dbReference type="InterPro" id="IPR036388">
    <property type="entry name" value="WH-like_DNA-bd_sf"/>
</dbReference>
<dbReference type="GO" id="GO:0000160">
    <property type="term" value="P:phosphorelay signal transduction system"/>
    <property type="evidence" value="ECO:0007669"/>
    <property type="project" value="InterPro"/>
</dbReference>
<dbReference type="InterPro" id="IPR016032">
    <property type="entry name" value="Sig_transdc_resp-reg_C-effctor"/>
</dbReference>
<name>A0A0A1FAX8_9BURK</name>
<dbReference type="SUPFAM" id="SSF46894">
    <property type="entry name" value="C-terminal effector domain of the bipartite response regulators"/>
    <property type="match status" value="1"/>
</dbReference>
<evidence type="ECO:0000256" key="2">
    <source>
        <dbReference type="PROSITE-ProRule" id="PRU01091"/>
    </source>
</evidence>
<protein>
    <recommendedName>
        <fullName evidence="3">OmpR/PhoB-type domain-containing protein</fullName>
    </recommendedName>
</protein>
<dbReference type="AlphaFoldDB" id="A0A0A1FAX8"/>
<organism evidence="4 5">
    <name type="scientific">Collimonas arenae</name>
    <dbReference type="NCBI Taxonomy" id="279058"/>
    <lineage>
        <taxon>Bacteria</taxon>
        <taxon>Pseudomonadati</taxon>
        <taxon>Pseudomonadota</taxon>
        <taxon>Betaproteobacteria</taxon>
        <taxon>Burkholderiales</taxon>
        <taxon>Oxalobacteraceae</taxon>
        <taxon>Collimonas</taxon>
    </lineage>
</organism>
<dbReference type="SMART" id="SM00862">
    <property type="entry name" value="Trans_reg_C"/>
    <property type="match status" value="1"/>
</dbReference>
<dbReference type="GO" id="GO:0003677">
    <property type="term" value="F:DNA binding"/>
    <property type="evidence" value="ECO:0007669"/>
    <property type="project" value="UniProtKB-UniRule"/>
</dbReference>
<proteinExistence type="predicted"/>
<feature type="DNA-binding region" description="OmpR/PhoB-type" evidence="2">
    <location>
        <begin position="6"/>
        <end position="104"/>
    </location>
</feature>
<evidence type="ECO:0000313" key="4">
    <source>
        <dbReference type="EMBL" id="AIY41676.1"/>
    </source>
</evidence>
<dbReference type="HOGENOM" id="CLU_614973_0_0_4"/>
<keyword evidence="5" id="KW-1185">Reference proteome</keyword>
<gene>
    <name evidence="4" type="ORF">LT85_2518</name>
</gene>
<dbReference type="Gene3D" id="1.10.10.10">
    <property type="entry name" value="Winged helix-like DNA-binding domain superfamily/Winged helix DNA-binding domain"/>
    <property type="match status" value="1"/>
</dbReference>
<evidence type="ECO:0000313" key="5">
    <source>
        <dbReference type="Proteomes" id="UP000030302"/>
    </source>
</evidence>
<dbReference type="InterPro" id="IPR001867">
    <property type="entry name" value="OmpR/PhoB-type_DNA-bd"/>
</dbReference>
<feature type="domain" description="OmpR/PhoB-type" evidence="3">
    <location>
        <begin position="6"/>
        <end position="104"/>
    </location>
</feature>
<keyword evidence="1 2" id="KW-0238">DNA-binding</keyword>
<reference evidence="5" key="1">
    <citation type="journal article" date="2014" name="Soil Biol. Biochem.">
        <title>Structure and function of bacterial communities in ageing soils: Insights from the Mendocino ecological staircase.</title>
        <authorList>
            <person name="Uroz S."/>
            <person name="Tech J.J."/>
            <person name="Sawaya N.A."/>
            <person name="Frey-Klett P."/>
            <person name="Leveau J.H.J."/>
        </authorList>
    </citation>
    <scope>NUCLEOTIDE SEQUENCE [LARGE SCALE GENOMIC DNA]</scope>
    <source>
        <strain evidence="5">Cal35</strain>
    </source>
</reference>
<sequence>MHTSSHEIPDIDPVSAGFTVDNNGLVFYKESPLYLPPKERSVLKLLLHAWPKVVSKNEFKQHIWAGHMSDESLARCVTQLRHALSHFGLIQIDSLYGLGYRLTILSDKVVAPKPAQQFNASYASDTPKIHPALAVACVYAQQLLENRSVAAFQQAESTIRAVLSRAPYHMAAKLILAQCLADKISCGVDADIALVEDGLKILDQVVDIAPETPGLQSQIAHLLDCKWQFGEARLMHEQALCAAPEDMLTHFHYGLHLLATNAPIEAVSAFRCAIELNPFVPNLSLMLIRAMTFAGADPADIVMQTRSTCRMYPDNQHAYLHLLCALALKDPQPEIAHAARHILLSAPSAVFWEGKISYILARCNDSAGALGVIASQAGENVSIRAMHSAALIEMGRVDEAMAVIKEAANNGCGPLPILVNSLENSLLKLHPDYPAVHAKIFAHSYAD</sequence>
<dbReference type="SUPFAM" id="SSF48452">
    <property type="entry name" value="TPR-like"/>
    <property type="match status" value="1"/>
</dbReference>
<dbReference type="GO" id="GO:0006355">
    <property type="term" value="P:regulation of DNA-templated transcription"/>
    <property type="evidence" value="ECO:0007669"/>
    <property type="project" value="InterPro"/>
</dbReference>
<accession>A0A0A1FAX8</accession>